<protein>
    <recommendedName>
        <fullName evidence="3 6">Ornithine carbamoyltransferase</fullName>
        <shortName evidence="6">OTCase</shortName>
        <ecNumber evidence="3 6">2.1.3.3</ecNumber>
    </recommendedName>
</protein>
<dbReference type="PANTHER" id="PTHR45753">
    <property type="entry name" value="ORNITHINE CARBAMOYLTRANSFERASE, MITOCHONDRIAL"/>
    <property type="match status" value="1"/>
</dbReference>
<evidence type="ECO:0000259" key="8">
    <source>
        <dbReference type="Pfam" id="PF02729"/>
    </source>
</evidence>
<dbReference type="InterPro" id="IPR006131">
    <property type="entry name" value="Asp_carbamoyltransf_Asp/Orn-bd"/>
</dbReference>
<feature type="binding site" evidence="6">
    <location>
        <position position="287"/>
    </location>
    <ligand>
        <name>carbamoyl phosphate</name>
        <dbReference type="ChEBI" id="CHEBI:58228"/>
    </ligand>
</feature>
<dbReference type="NCBIfam" id="NF001986">
    <property type="entry name" value="PRK00779.1"/>
    <property type="match status" value="1"/>
</dbReference>
<comment type="caution">
    <text evidence="9">The sequence shown here is derived from an EMBL/GenBank/DDBJ whole genome shotgun (WGS) entry which is preliminary data.</text>
</comment>
<evidence type="ECO:0000313" key="10">
    <source>
        <dbReference type="Proteomes" id="UP000266389"/>
    </source>
</evidence>
<accession>A0A395LY29</accession>
<dbReference type="Pfam" id="PF02729">
    <property type="entry name" value="OTCace_N"/>
    <property type="match status" value="1"/>
</dbReference>
<proteinExistence type="inferred from homology"/>
<evidence type="ECO:0000259" key="7">
    <source>
        <dbReference type="Pfam" id="PF00185"/>
    </source>
</evidence>
<keyword evidence="6" id="KW-0963">Cytoplasm</keyword>
<dbReference type="NCBIfam" id="TIGR00658">
    <property type="entry name" value="orni_carb_tr"/>
    <property type="match status" value="1"/>
</dbReference>
<comment type="pathway">
    <text evidence="1">Amino-acid biosynthesis; L-arginine biosynthesis; L-arginine from L-ornithine and carbamoyl phosphate: step 1/3.</text>
</comment>
<dbReference type="InterPro" id="IPR006132">
    <property type="entry name" value="Asp/Orn_carbamoyltranf_P-bd"/>
</dbReference>
<comment type="similarity">
    <text evidence="2 6">Belongs to the aspartate/ornithine carbamoyltransferase superfamily. OTCase family.</text>
</comment>
<dbReference type="Pfam" id="PF00185">
    <property type="entry name" value="OTCace"/>
    <property type="match status" value="1"/>
</dbReference>
<dbReference type="Gene3D" id="3.40.50.1370">
    <property type="entry name" value="Aspartate/ornithine carbamoyltransferase"/>
    <property type="match status" value="2"/>
</dbReference>
<dbReference type="AlphaFoldDB" id="A0A395LY29"/>
<dbReference type="GO" id="GO:0004585">
    <property type="term" value="F:ornithine carbamoyltransferase activity"/>
    <property type="evidence" value="ECO:0007669"/>
    <property type="project" value="UniProtKB-UniRule"/>
</dbReference>
<dbReference type="HAMAP" id="MF_01109">
    <property type="entry name" value="OTCase"/>
    <property type="match status" value="1"/>
</dbReference>
<dbReference type="PRINTS" id="PR00100">
    <property type="entry name" value="AOTCASE"/>
</dbReference>
<feature type="binding site" evidence="6">
    <location>
        <begin position="259"/>
        <end position="260"/>
    </location>
    <ligand>
        <name>carbamoyl phosphate</name>
        <dbReference type="ChEBI" id="CHEBI:58228"/>
    </ligand>
</feature>
<feature type="binding site" evidence="6">
    <location>
        <position position="158"/>
    </location>
    <ligand>
        <name>L-ornithine</name>
        <dbReference type="ChEBI" id="CHEBI:46911"/>
    </ligand>
</feature>
<sequence>MKADFLSLYDLESREELFQLFELCDRLKTDHTAKPLSGKTAALLFQKPSLRTRVSFEVGIYQLGGHAIYLGQEAIGIGERESVPDVARTLSRFNDLIIARLFEHSVLLELAEYATVPVINALTNHSHPCQVLADLYTLRQHGKLFEGVKVVFVGDGNNVVNSWLEMSTLYPLHFVLAAPAAYNPHIATLKAAMKAGVSKIEILEEPELAVRQADVIYTDVWTSMGQESEAEARRRIFRPYQVNAKLLSLAKPDAIVMHCLPAHRGEEITDEVIDGAQSVVFDQAENRLHVQKAILFKLLHTSAPKTTLHTHAGKRKKLLSTD</sequence>
<dbReference type="Proteomes" id="UP000266389">
    <property type="component" value="Unassembled WGS sequence"/>
</dbReference>
<feature type="binding site" evidence="6">
    <location>
        <position position="219"/>
    </location>
    <ligand>
        <name>L-ornithine</name>
        <dbReference type="ChEBI" id="CHEBI:46911"/>
    </ligand>
</feature>
<evidence type="ECO:0000256" key="3">
    <source>
        <dbReference type="ARBA" id="ARBA00013007"/>
    </source>
</evidence>
<name>A0A395LY29_9BACT</name>
<gene>
    <name evidence="9" type="primary">argF</name>
    <name evidence="9" type="ORF">D0433_10945</name>
</gene>
<dbReference type="EMBL" id="PHFL01000065">
    <property type="protein sequence ID" value="RFM23442.1"/>
    <property type="molecule type" value="Genomic_DNA"/>
</dbReference>
<feature type="binding site" evidence="6">
    <location>
        <begin position="127"/>
        <end position="130"/>
    </location>
    <ligand>
        <name>carbamoyl phosphate</name>
        <dbReference type="ChEBI" id="CHEBI:58228"/>
    </ligand>
</feature>
<dbReference type="PANTHER" id="PTHR45753:SF3">
    <property type="entry name" value="ORNITHINE TRANSCARBAMYLASE, MITOCHONDRIAL"/>
    <property type="match status" value="1"/>
</dbReference>
<evidence type="ECO:0000313" key="9">
    <source>
        <dbReference type="EMBL" id="RFM23442.1"/>
    </source>
</evidence>
<reference evidence="9 10" key="1">
    <citation type="journal article" date="2011" name="ISME J.">
        <title>Community ecology of hot spring cyanobacterial mats: predominant populations and their functional potential.</title>
        <authorList>
            <person name="Klatt C.G."/>
            <person name="Wood J.M."/>
            <person name="Rusch D.B."/>
            <person name="Bateson M.M."/>
            <person name="Hamamura N."/>
            <person name="Heidelberg J.F."/>
            <person name="Grossman A.R."/>
            <person name="Bhaya D."/>
            <person name="Cohan F.M."/>
            <person name="Kuhl M."/>
            <person name="Bryant D.A."/>
            <person name="Ward D.M."/>
        </authorList>
    </citation>
    <scope>NUCLEOTIDE SEQUENCE [LARGE SCALE GENOMIC DNA]</scope>
    <source>
        <strain evidence="9">OS</strain>
    </source>
</reference>
<dbReference type="InterPro" id="IPR006130">
    <property type="entry name" value="Asp/Orn_carbamoylTrfase"/>
</dbReference>
<dbReference type="GO" id="GO:0019240">
    <property type="term" value="P:citrulline biosynthetic process"/>
    <property type="evidence" value="ECO:0007669"/>
    <property type="project" value="TreeGrafter"/>
</dbReference>
<dbReference type="InterPro" id="IPR002292">
    <property type="entry name" value="Orn/put_carbamltrans"/>
</dbReference>
<keyword evidence="4 6" id="KW-0808">Transferase</keyword>
<feature type="domain" description="Aspartate/ornithine carbamoyltransferase Asp/Orn-binding" evidence="7">
    <location>
        <begin position="146"/>
        <end position="296"/>
    </location>
</feature>
<evidence type="ECO:0000256" key="2">
    <source>
        <dbReference type="ARBA" id="ARBA00007805"/>
    </source>
</evidence>
<feature type="binding site" evidence="6">
    <location>
        <begin position="223"/>
        <end position="224"/>
    </location>
    <ligand>
        <name>L-ornithine</name>
        <dbReference type="ChEBI" id="CHEBI:46911"/>
    </ligand>
</feature>
<organism evidence="9 10">
    <name type="scientific">Candidatus Thermochlorobacter aerophilus</name>
    <dbReference type="NCBI Taxonomy" id="1868324"/>
    <lineage>
        <taxon>Bacteria</taxon>
        <taxon>Pseudomonadati</taxon>
        <taxon>Chlorobiota</taxon>
        <taxon>Chlorobiia</taxon>
        <taxon>Chlorobiales</taxon>
        <taxon>Candidatus Thermochlorobacteriaceae</taxon>
        <taxon>Candidatus Thermochlorobacter</taxon>
    </lineage>
</organism>
<comment type="catalytic activity">
    <reaction evidence="5 6">
        <text>carbamoyl phosphate + L-ornithine = L-citrulline + phosphate + H(+)</text>
        <dbReference type="Rhea" id="RHEA:19513"/>
        <dbReference type="ChEBI" id="CHEBI:15378"/>
        <dbReference type="ChEBI" id="CHEBI:43474"/>
        <dbReference type="ChEBI" id="CHEBI:46911"/>
        <dbReference type="ChEBI" id="CHEBI:57743"/>
        <dbReference type="ChEBI" id="CHEBI:58228"/>
        <dbReference type="EC" id="2.1.3.3"/>
    </reaction>
</comment>
<evidence type="ECO:0000256" key="4">
    <source>
        <dbReference type="ARBA" id="ARBA00022679"/>
    </source>
</evidence>
<comment type="subcellular location">
    <subcellularLocation>
        <location evidence="6">Cytoplasm</location>
    </subcellularLocation>
</comment>
<comment type="caution">
    <text evidence="6">Lacks conserved residue(s) required for the propagation of feature annotation.</text>
</comment>
<dbReference type="EC" id="2.1.3.3" evidence="3 6"/>
<dbReference type="InterPro" id="IPR024904">
    <property type="entry name" value="OTCase_ArgI"/>
</dbReference>
<evidence type="ECO:0000256" key="5">
    <source>
        <dbReference type="ARBA" id="ARBA00048772"/>
    </source>
</evidence>
<evidence type="ECO:0000256" key="6">
    <source>
        <dbReference type="HAMAP-Rule" id="MF_01109"/>
    </source>
</evidence>
<evidence type="ECO:0000256" key="1">
    <source>
        <dbReference type="ARBA" id="ARBA00004975"/>
    </source>
</evidence>
<dbReference type="InterPro" id="IPR036901">
    <property type="entry name" value="Asp/Orn_carbamoylTrfase_sf"/>
</dbReference>
<dbReference type="FunFam" id="3.40.50.1370:FF:000008">
    <property type="entry name" value="Ornithine carbamoyltransferase"/>
    <property type="match status" value="1"/>
</dbReference>
<dbReference type="SUPFAM" id="SSF53671">
    <property type="entry name" value="Aspartate/ornithine carbamoyltransferase"/>
    <property type="match status" value="1"/>
</dbReference>
<dbReference type="PRINTS" id="PR00102">
    <property type="entry name" value="OTCASE"/>
</dbReference>
<feature type="domain" description="Aspartate/ornithine carbamoyltransferase carbamoyl-P binding" evidence="8">
    <location>
        <begin position="4"/>
        <end position="140"/>
    </location>
</feature>
<dbReference type="GO" id="GO:0005737">
    <property type="term" value="C:cytoplasm"/>
    <property type="evidence" value="ECO:0007669"/>
    <property type="project" value="UniProtKB-SubCell"/>
</dbReference>
<dbReference type="GO" id="GO:0042450">
    <property type="term" value="P:L-arginine biosynthetic process via ornithine"/>
    <property type="evidence" value="ECO:0007669"/>
    <property type="project" value="UniProtKB-UniRule"/>
</dbReference>
<dbReference type="GO" id="GO:0016597">
    <property type="term" value="F:amino acid binding"/>
    <property type="evidence" value="ECO:0007669"/>
    <property type="project" value="InterPro"/>
</dbReference>
<feature type="binding site" evidence="6">
    <location>
        <position position="100"/>
    </location>
    <ligand>
        <name>carbamoyl phosphate</name>
        <dbReference type="ChEBI" id="CHEBI:58228"/>
    </ligand>
</feature>